<proteinExistence type="predicted"/>
<evidence type="ECO:0000259" key="2">
    <source>
        <dbReference type="Pfam" id="PF18962"/>
    </source>
</evidence>
<protein>
    <submittedName>
        <fullName evidence="3">T9SS C-terminal target domain-containing protein</fullName>
    </submittedName>
</protein>
<feature type="domain" description="Secretion system C-terminal sorting" evidence="2">
    <location>
        <begin position="34"/>
        <end position="106"/>
    </location>
</feature>
<accession>A0A426RKA3</accession>
<reference evidence="4" key="1">
    <citation type="submission" date="2018-08" db="EMBL/GenBank/DDBJ databases">
        <authorList>
            <person name="Khan S.A."/>
            <person name="J S.E."/>
        </authorList>
    </citation>
    <scope>NUCLEOTIDE SEQUENCE [LARGE SCALE GENOMIC DNA]</scope>
    <source>
        <strain evidence="4">PoM-212</strain>
    </source>
</reference>
<sequence>MKRIALLSICLFTNLLFSQQEGLDQNSSEKEVKVFPNPATNVINVLGLWNCKTASIIITDTYGNTLVGYQWEIKNKALNIPVANLEPGIYLLSIRSTEQNVHKKFVKQ</sequence>
<dbReference type="RefSeq" id="WP_125221257.1">
    <property type="nucleotide sequence ID" value="NZ_QUSX01000001.1"/>
</dbReference>
<dbReference type="AlphaFoldDB" id="A0A426RKA3"/>
<dbReference type="Pfam" id="PF18962">
    <property type="entry name" value="Por_Secre_tail"/>
    <property type="match status" value="1"/>
</dbReference>
<name>A0A426RKA3_9FLAO</name>
<comment type="caution">
    <text evidence="3">The sequence shown here is derived from an EMBL/GenBank/DDBJ whole genome shotgun (WGS) entry which is preliminary data.</text>
</comment>
<dbReference type="OrthoDB" id="1446312at2"/>
<evidence type="ECO:0000313" key="4">
    <source>
        <dbReference type="Proteomes" id="UP000286990"/>
    </source>
</evidence>
<reference evidence="4" key="2">
    <citation type="submission" date="2018-12" db="EMBL/GenBank/DDBJ databases">
        <title>Maribacter lutimaris sp. nov., isolated from marine sediment.</title>
        <authorList>
            <person name="Kim K.K."/>
        </authorList>
    </citation>
    <scope>NUCLEOTIDE SEQUENCE [LARGE SCALE GENOMIC DNA]</scope>
    <source>
        <strain evidence="4">PoM-212</strain>
    </source>
</reference>
<dbReference type="InterPro" id="IPR026444">
    <property type="entry name" value="Secre_tail"/>
</dbReference>
<gene>
    <name evidence="3" type="ORF">DZC72_02140</name>
</gene>
<evidence type="ECO:0000313" key="3">
    <source>
        <dbReference type="EMBL" id="RRQ49438.1"/>
    </source>
</evidence>
<evidence type="ECO:0000256" key="1">
    <source>
        <dbReference type="ARBA" id="ARBA00022729"/>
    </source>
</evidence>
<keyword evidence="1" id="KW-0732">Signal</keyword>
<dbReference type="EMBL" id="QUSX01000001">
    <property type="protein sequence ID" value="RRQ49438.1"/>
    <property type="molecule type" value="Genomic_DNA"/>
</dbReference>
<organism evidence="3 4">
    <name type="scientific">Maribacter algicola</name>
    <dbReference type="NCBI Taxonomy" id="2498892"/>
    <lineage>
        <taxon>Bacteria</taxon>
        <taxon>Pseudomonadati</taxon>
        <taxon>Bacteroidota</taxon>
        <taxon>Flavobacteriia</taxon>
        <taxon>Flavobacteriales</taxon>
        <taxon>Flavobacteriaceae</taxon>
        <taxon>Maribacter</taxon>
    </lineage>
</organism>
<dbReference type="NCBIfam" id="TIGR04183">
    <property type="entry name" value="Por_Secre_tail"/>
    <property type="match status" value="1"/>
</dbReference>
<dbReference type="Proteomes" id="UP000286990">
    <property type="component" value="Unassembled WGS sequence"/>
</dbReference>
<keyword evidence="4" id="KW-1185">Reference proteome</keyword>